<dbReference type="EMBL" id="CP061813">
    <property type="protein sequence ID" value="QOD61508.1"/>
    <property type="molecule type" value="Genomic_DNA"/>
</dbReference>
<evidence type="ECO:0000313" key="4">
    <source>
        <dbReference type="Proteomes" id="UP000516764"/>
    </source>
</evidence>
<sequence>MRVLQVIDKLNVGGAERIFVTLSNLLFQKNINVDVLIFINNGKLQQDLNNKINIIDFQRQSKFSFKNAKQLSLILKNYDIIHTHMRHVFRYVKVVSLVFNVKTKIILHDHSSNTKKIPFLLNSFLSPKYYIGVSNNLKEWAISTLNIQKKFCFLLHNVVVSIDNCDEVKKKEGAVVVGNIKPDKNQLFAIQLLPQLNTSLTIIGQIQDIDYFNSLIREIEKLSLQNKVTFIHNEFNVQKRLNNFQFALSTSIRESGPLVLIEFVAQSLPFIAFNTGEISLILNKDLPNFFINNFEQQKWIEKINNLKENNIDLKSIYDKNFAPNLYLQKCLNIYKEILNS</sequence>
<accession>A0A7L8AHN4</accession>
<evidence type="ECO:0000259" key="1">
    <source>
        <dbReference type="Pfam" id="PF00534"/>
    </source>
</evidence>
<dbReference type="GO" id="GO:0016757">
    <property type="term" value="F:glycosyltransferase activity"/>
    <property type="evidence" value="ECO:0007669"/>
    <property type="project" value="InterPro"/>
</dbReference>
<dbReference type="InterPro" id="IPR028098">
    <property type="entry name" value="Glyco_trans_4-like_N"/>
</dbReference>
<keyword evidence="3" id="KW-0808">Transferase</keyword>
<dbReference type="SUPFAM" id="SSF53756">
    <property type="entry name" value="UDP-Glycosyltransferase/glycogen phosphorylase"/>
    <property type="match status" value="1"/>
</dbReference>
<protein>
    <submittedName>
        <fullName evidence="3">Glycosyltransferase</fullName>
    </submittedName>
</protein>
<dbReference type="PANTHER" id="PTHR12526:SF630">
    <property type="entry name" value="GLYCOSYLTRANSFERASE"/>
    <property type="match status" value="1"/>
</dbReference>
<dbReference type="InterPro" id="IPR001296">
    <property type="entry name" value="Glyco_trans_1"/>
</dbReference>
<keyword evidence="4" id="KW-1185">Reference proteome</keyword>
<dbReference type="Pfam" id="PF13439">
    <property type="entry name" value="Glyco_transf_4"/>
    <property type="match status" value="1"/>
</dbReference>
<dbReference type="Pfam" id="PF00534">
    <property type="entry name" value="Glycos_transf_1"/>
    <property type="match status" value="1"/>
</dbReference>
<evidence type="ECO:0000259" key="2">
    <source>
        <dbReference type="Pfam" id="PF13439"/>
    </source>
</evidence>
<dbReference type="PANTHER" id="PTHR12526">
    <property type="entry name" value="GLYCOSYLTRANSFERASE"/>
    <property type="match status" value="1"/>
</dbReference>
<name>A0A7L8AHN4_9FLAO</name>
<dbReference type="AlphaFoldDB" id="A0A7L8AHN4"/>
<proteinExistence type="predicted"/>
<dbReference type="OrthoDB" id="823685at2"/>
<feature type="domain" description="Glycosyltransferase subfamily 4-like N-terminal" evidence="2">
    <location>
        <begin position="12"/>
        <end position="156"/>
    </location>
</feature>
<dbReference type="Proteomes" id="UP000516764">
    <property type="component" value="Chromosome"/>
</dbReference>
<organism evidence="3 4">
    <name type="scientific">Polaribacter haliotis</name>
    <dbReference type="NCBI Taxonomy" id="1888915"/>
    <lineage>
        <taxon>Bacteria</taxon>
        <taxon>Pseudomonadati</taxon>
        <taxon>Bacteroidota</taxon>
        <taxon>Flavobacteriia</taxon>
        <taxon>Flavobacteriales</taxon>
        <taxon>Flavobacteriaceae</taxon>
    </lineage>
</organism>
<dbReference type="KEGG" id="phal:H9I45_03395"/>
<reference evidence="3 4" key="1">
    <citation type="journal article" date="2016" name="Int. J. Syst. Evol. Microbiol.">
        <title>Polaribacter haliotis sp. nov., isolated from the gut of abalone Haliotis discus hannai.</title>
        <authorList>
            <person name="Kim Y.O."/>
            <person name="Park I.S."/>
            <person name="Park S."/>
            <person name="Nam B.H."/>
            <person name="Park J.M."/>
            <person name="Kim D.G."/>
            <person name="Yoon J.H."/>
        </authorList>
    </citation>
    <scope>NUCLEOTIDE SEQUENCE [LARGE SCALE GENOMIC DNA]</scope>
    <source>
        <strain evidence="3 4">KCTC 52418</strain>
    </source>
</reference>
<feature type="domain" description="Glycosyl transferase family 1" evidence="1">
    <location>
        <begin position="169"/>
        <end position="314"/>
    </location>
</feature>
<evidence type="ECO:0000313" key="3">
    <source>
        <dbReference type="EMBL" id="QOD61508.1"/>
    </source>
</evidence>
<dbReference type="RefSeq" id="WP_088353343.1">
    <property type="nucleotide sequence ID" value="NZ_CP061813.1"/>
</dbReference>
<dbReference type="Gene3D" id="3.40.50.2000">
    <property type="entry name" value="Glycogen Phosphorylase B"/>
    <property type="match status" value="2"/>
</dbReference>
<gene>
    <name evidence="3" type="ORF">H9I45_03395</name>
</gene>